<keyword evidence="2" id="KW-0677">Repeat</keyword>
<sequence>MNKDRNPIITVSELKTLCKANNIFILDVSNGKDAQSNYNQKHLDGAIFVDLNTELAEIKEDLSRGGRHPLPSIKNFSQLLSKIGITPNSHVVLYDDKSGANAAARMWWMLKSIGHEKVQVLNGGFQEAEKQNFPINSKIETPISVQDYRIKKWELPLATIDEVEKTSVHQDGLIIDVRETSRFNGEVEPIDLISGHIPNAINIPFSTNLDENGLFLSSEKLKGKYKNVFESNNSKSIIVHCGSGVTACHTLLAMSCAGFEIPKLYVGSWSEWSRNNKPIAVGKP</sequence>
<dbReference type="GO" id="GO:0004792">
    <property type="term" value="F:thiosulfate-cyanide sulfurtransferase activity"/>
    <property type="evidence" value="ECO:0007669"/>
    <property type="project" value="TreeGrafter"/>
</dbReference>
<dbReference type="RefSeq" id="WP_129464976.1">
    <property type="nucleotide sequence ID" value="NZ_SBKQ01000011.1"/>
</dbReference>
<feature type="domain" description="Rhodanese" evidence="3">
    <location>
        <begin position="19"/>
        <end position="137"/>
    </location>
</feature>
<dbReference type="SMART" id="SM00450">
    <property type="entry name" value="RHOD"/>
    <property type="match status" value="2"/>
</dbReference>
<dbReference type="PANTHER" id="PTHR11364">
    <property type="entry name" value="THIOSULFATE SULFERTANSFERASE"/>
    <property type="match status" value="1"/>
</dbReference>
<dbReference type="CDD" id="cd01448">
    <property type="entry name" value="TST_Repeat_1"/>
    <property type="match status" value="1"/>
</dbReference>
<dbReference type="OrthoDB" id="9770030at2"/>
<keyword evidence="5" id="KW-1185">Reference proteome</keyword>
<reference evidence="5" key="1">
    <citation type="submission" date="2019-01" db="EMBL/GenBank/DDBJ databases">
        <title>Cytophagaceae bacterium strain CAR-16.</title>
        <authorList>
            <person name="Chen W.-M."/>
        </authorList>
    </citation>
    <scope>NUCLEOTIDE SEQUENCE [LARGE SCALE GENOMIC DNA]</scope>
    <source>
        <strain evidence="5">ICH-30</strain>
    </source>
</reference>
<proteinExistence type="predicted"/>
<evidence type="ECO:0000313" key="5">
    <source>
        <dbReference type="Proteomes" id="UP000289734"/>
    </source>
</evidence>
<dbReference type="CDD" id="cd01449">
    <property type="entry name" value="TST_Repeat_2"/>
    <property type="match status" value="1"/>
</dbReference>
<dbReference type="PROSITE" id="PS50206">
    <property type="entry name" value="RHODANESE_3"/>
    <property type="match status" value="2"/>
</dbReference>
<evidence type="ECO:0000313" key="4">
    <source>
        <dbReference type="EMBL" id="RXR30622.1"/>
    </source>
</evidence>
<accession>A0A4Q1KLR0</accession>
<dbReference type="PANTHER" id="PTHR11364:SF27">
    <property type="entry name" value="SULFURTRANSFERASE"/>
    <property type="match status" value="1"/>
</dbReference>
<name>A0A4Q1KLR0_9FLAO</name>
<protein>
    <submittedName>
        <fullName evidence="4">Sulfurtransferase</fullName>
    </submittedName>
</protein>
<dbReference type="Pfam" id="PF00581">
    <property type="entry name" value="Rhodanese"/>
    <property type="match status" value="2"/>
</dbReference>
<dbReference type="InterPro" id="IPR045078">
    <property type="entry name" value="TST/MPST-like"/>
</dbReference>
<dbReference type="InterPro" id="IPR001763">
    <property type="entry name" value="Rhodanese-like_dom"/>
</dbReference>
<dbReference type="SUPFAM" id="SSF52821">
    <property type="entry name" value="Rhodanese/Cell cycle control phosphatase"/>
    <property type="match status" value="2"/>
</dbReference>
<dbReference type="AlphaFoldDB" id="A0A4Q1KLR0"/>
<dbReference type="InterPro" id="IPR036873">
    <property type="entry name" value="Rhodanese-like_dom_sf"/>
</dbReference>
<dbReference type="Gene3D" id="3.40.250.10">
    <property type="entry name" value="Rhodanese-like domain"/>
    <property type="match status" value="2"/>
</dbReference>
<evidence type="ECO:0000256" key="1">
    <source>
        <dbReference type="ARBA" id="ARBA00022679"/>
    </source>
</evidence>
<evidence type="ECO:0000259" key="3">
    <source>
        <dbReference type="PROSITE" id="PS50206"/>
    </source>
</evidence>
<keyword evidence="1 4" id="KW-0808">Transferase</keyword>
<evidence type="ECO:0000256" key="2">
    <source>
        <dbReference type="ARBA" id="ARBA00022737"/>
    </source>
</evidence>
<feature type="domain" description="Rhodanese" evidence="3">
    <location>
        <begin position="168"/>
        <end position="281"/>
    </location>
</feature>
<comment type="caution">
    <text evidence="4">The sequence shown here is derived from an EMBL/GenBank/DDBJ whole genome shotgun (WGS) entry which is preliminary data.</text>
</comment>
<gene>
    <name evidence="4" type="ORF">EQG68_11210</name>
</gene>
<dbReference type="Proteomes" id="UP000289734">
    <property type="component" value="Unassembled WGS sequence"/>
</dbReference>
<dbReference type="EMBL" id="SBKQ01000011">
    <property type="protein sequence ID" value="RXR30622.1"/>
    <property type="molecule type" value="Genomic_DNA"/>
</dbReference>
<organism evidence="4 5">
    <name type="scientific">Flavobacterium piscinae</name>
    <dbReference type="NCBI Taxonomy" id="2506424"/>
    <lineage>
        <taxon>Bacteria</taxon>
        <taxon>Pseudomonadati</taxon>
        <taxon>Bacteroidota</taxon>
        <taxon>Flavobacteriia</taxon>
        <taxon>Flavobacteriales</taxon>
        <taxon>Flavobacteriaceae</taxon>
        <taxon>Flavobacterium</taxon>
    </lineage>
</organism>